<dbReference type="AlphaFoldDB" id="A0AA46BP57"/>
<dbReference type="Pfam" id="PF00669">
    <property type="entry name" value="Flagellin_N"/>
    <property type="match status" value="1"/>
</dbReference>
<reference evidence="8 9" key="1">
    <citation type="submission" date="2018-06" db="EMBL/GenBank/DDBJ databases">
        <authorList>
            <consortium name="Pathogen Informatics"/>
            <person name="Doyle S."/>
        </authorList>
    </citation>
    <scope>NUCLEOTIDE SEQUENCE [LARGE SCALE GENOMIC DNA]</scope>
    <source>
        <strain evidence="8 9">NCTC7915</strain>
    </source>
</reference>
<dbReference type="InterPro" id="IPR046358">
    <property type="entry name" value="Flagellin_C"/>
</dbReference>
<dbReference type="GO" id="GO:0005198">
    <property type="term" value="F:structural molecule activity"/>
    <property type="evidence" value="ECO:0007669"/>
    <property type="project" value="UniProtKB-UniRule"/>
</dbReference>
<evidence type="ECO:0000259" key="6">
    <source>
        <dbReference type="Pfam" id="PF00669"/>
    </source>
</evidence>
<dbReference type="Proteomes" id="UP000254118">
    <property type="component" value="Unassembled WGS sequence"/>
</dbReference>
<feature type="compositionally biased region" description="Polar residues" evidence="5">
    <location>
        <begin position="280"/>
        <end position="296"/>
    </location>
</feature>
<evidence type="ECO:0000256" key="3">
    <source>
        <dbReference type="ARBA" id="ARBA00023143"/>
    </source>
</evidence>
<evidence type="ECO:0000256" key="4">
    <source>
        <dbReference type="RuleBase" id="RU362073"/>
    </source>
</evidence>
<dbReference type="PANTHER" id="PTHR42792:SF2">
    <property type="entry name" value="FLAGELLIN"/>
    <property type="match status" value="1"/>
</dbReference>
<feature type="compositionally biased region" description="Basic and acidic residues" evidence="5">
    <location>
        <begin position="330"/>
        <end position="341"/>
    </location>
</feature>
<evidence type="ECO:0000256" key="1">
    <source>
        <dbReference type="ARBA" id="ARBA00005709"/>
    </source>
</evidence>
<name>A0AA46BP57_9MICO</name>
<keyword evidence="4" id="KW-0964">Secreted</keyword>
<evidence type="ECO:0000313" key="8">
    <source>
        <dbReference type="EMBL" id="STD11946.1"/>
    </source>
</evidence>
<sequence>MRIPADMNTLASVIHRNWEHHADIATKAAASLTNGTHQLAVDDSAGLTIAERQGALARSMSAAGGNAQDAIALARVGQGAMTSMTAMLQRMRTMAVQAATGTYSDGQRAALHSVVVLNLGEMSAMIERTRVDGQSVLGNGTITIQTGAYAGQSVTFDKAKVDPASLGLGEQNNPGIDLRTADGAKSALEILNEALDKLFAEQAAVAAMETRMAHAARALAVAELQQNEALSRREDTDIAADSVRLAHSELLVNTSAALMAQVLTVQRSVLDMLLPPTPPQNHDTTTESSPSPGSVVQVAATNSTSVLAAPATATAVTHPMQQETAPTVIEPKDTTTPEPVHRSPTAAAATWSHKPTEKLPVTPQ</sequence>
<feature type="domain" description="Flagellin N-terminal" evidence="6">
    <location>
        <begin position="8"/>
        <end position="137"/>
    </location>
</feature>
<evidence type="ECO:0000256" key="2">
    <source>
        <dbReference type="ARBA" id="ARBA00020110"/>
    </source>
</evidence>
<comment type="caution">
    <text evidence="8">The sequence shown here is derived from an EMBL/GenBank/DDBJ whole genome shotgun (WGS) entry which is preliminary data.</text>
</comment>
<dbReference type="GO" id="GO:0009288">
    <property type="term" value="C:bacterial-type flagellum"/>
    <property type="evidence" value="ECO:0007669"/>
    <property type="project" value="UniProtKB-SubCell"/>
</dbReference>
<dbReference type="InterPro" id="IPR001492">
    <property type="entry name" value="Flagellin"/>
</dbReference>
<organism evidence="8 9">
    <name type="scientific">Dermatophilus congolensis</name>
    <dbReference type="NCBI Taxonomy" id="1863"/>
    <lineage>
        <taxon>Bacteria</taxon>
        <taxon>Bacillati</taxon>
        <taxon>Actinomycetota</taxon>
        <taxon>Actinomycetes</taxon>
        <taxon>Micrococcales</taxon>
        <taxon>Dermatophilaceae</taxon>
        <taxon>Dermatophilus</taxon>
    </lineage>
</organism>
<accession>A0AA46BP57</accession>
<proteinExistence type="inferred from homology"/>
<dbReference type="GO" id="GO:0005576">
    <property type="term" value="C:extracellular region"/>
    <property type="evidence" value="ECO:0007669"/>
    <property type="project" value="UniProtKB-SubCell"/>
</dbReference>
<dbReference type="InterPro" id="IPR001029">
    <property type="entry name" value="Flagellin_N"/>
</dbReference>
<evidence type="ECO:0000313" key="9">
    <source>
        <dbReference type="Proteomes" id="UP000254118"/>
    </source>
</evidence>
<feature type="domain" description="Flagellin C-terminal" evidence="7">
    <location>
        <begin position="188"/>
        <end position="273"/>
    </location>
</feature>
<comment type="similarity">
    <text evidence="1 4">Belongs to the bacterial flagellin family.</text>
</comment>
<evidence type="ECO:0000256" key="5">
    <source>
        <dbReference type="SAM" id="MobiDB-lite"/>
    </source>
</evidence>
<dbReference type="RefSeq" id="WP_115031231.1">
    <property type="nucleotide sequence ID" value="NZ_UFYA01000001.1"/>
</dbReference>
<keyword evidence="8" id="KW-0966">Cell projection</keyword>
<gene>
    <name evidence="8" type="primary">hag_2</name>
    <name evidence="8" type="ORF">NCTC7915_01695</name>
</gene>
<protein>
    <recommendedName>
        <fullName evidence="2 4">Flagellin</fullName>
    </recommendedName>
</protein>
<evidence type="ECO:0000259" key="7">
    <source>
        <dbReference type="Pfam" id="PF00700"/>
    </source>
</evidence>
<dbReference type="EMBL" id="UFYA01000001">
    <property type="protein sequence ID" value="STD11946.1"/>
    <property type="molecule type" value="Genomic_DNA"/>
</dbReference>
<dbReference type="PANTHER" id="PTHR42792">
    <property type="entry name" value="FLAGELLIN"/>
    <property type="match status" value="1"/>
</dbReference>
<comment type="function">
    <text evidence="4">Flagellin is the subunit protein which polymerizes to form the filaments of bacterial flagella.</text>
</comment>
<keyword evidence="3 4" id="KW-0975">Bacterial flagellum</keyword>
<comment type="subcellular location">
    <subcellularLocation>
        <location evidence="4">Secreted</location>
    </subcellularLocation>
    <subcellularLocation>
        <location evidence="4">Bacterial flagellum</location>
    </subcellularLocation>
</comment>
<keyword evidence="8" id="KW-0282">Flagellum</keyword>
<feature type="region of interest" description="Disordered" evidence="5">
    <location>
        <begin position="314"/>
        <end position="364"/>
    </location>
</feature>
<dbReference type="Gene3D" id="1.20.1330.10">
    <property type="entry name" value="f41 fragment of flagellin, N-terminal domain"/>
    <property type="match status" value="1"/>
</dbReference>
<feature type="region of interest" description="Disordered" evidence="5">
    <location>
        <begin position="274"/>
        <end position="296"/>
    </location>
</feature>
<dbReference type="SUPFAM" id="SSF64518">
    <property type="entry name" value="Phase 1 flagellin"/>
    <property type="match status" value="1"/>
</dbReference>
<dbReference type="Pfam" id="PF00700">
    <property type="entry name" value="Flagellin_C"/>
    <property type="match status" value="1"/>
</dbReference>
<keyword evidence="8" id="KW-0969">Cilium</keyword>